<accession>A0A7G9RBF5</accession>
<sequence length="286" mass="31143">MPGPLPGLPVPLKAVLPAVPGLNRVPGLRRRGDTLPDLAPTRHDVVVDRARVAAYAEVCGFGLTEALPITYPNVLAFPLHLQVLTDRAFPFPAVGLVHLENSIRQHRPIDPGERLQVSARPTRLRPHRKGRVFDLETTVHSAGELVWESTSTYLRTGDGTAATPDRAAFAEVPGSGVTWRLPGDLGRRYAAVSGDRNPIHLYAVTAKAFGFPRPIAHGMWSTARCLAALQGRLPEAVRVEVEFRKPVLLPGTVGFGSRRRDDGYDFSLTRPRDGAAHLLGRTRPLA</sequence>
<dbReference type="PANTHER" id="PTHR43841:SF1">
    <property type="entry name" value="3-HYDROXYACYL-THIOESTER DEHYDRATASE X"/>
    <property type="match status" value="1"/>
</dbReference>
<dbReference type="AlphaFoldDB" id="A0A7G9RBF5"/>
<evidence type="ECO:0000313" key="4">
    <source>
        <dbReference type="EMBL" id="QNN52930.1"/>
    </source>
</evidence>
<name>A0A7G9RBF5_9ACTN</name>
<dbReference type="Gene3D" id="3.10.129.10">
    <property type="entry name" value="Hotdog Thioesterase"/>
    <property type="match status" value="1"/>
</dbReference>
<dbReference type="InterPro" id="IPR029069">
    <property type="entry name" value="HotDog_dom_sf"/>
</dbReference>
<dbReference type="SUPFAM" id="SSF54637">
    <property type="entry name" value="Thioesterase/thiol ester dehydrase-isomerase"/>
    <property type="match status" value="2"/>
</dbReference>
<evidence type="ECO:0000313" key="5">
    <source>
        <dbReference type="Proteomes" id="UP000515947"/>
    </source>
</evidence>
<keyword evidence="5" id="KW-1185">Reference proteome</keyword>
<evidence type="ECO:0000256" key="1">
    <source>
        <dbReference type="ARBA" id="ARBA00005254"/>
    </source>
</evidence>
<dbReference type="EMBL" id="CP060713">
    <property type="protein sequence ID" value="QNN52930.1"/>
    <property type="molecule type" value="Genomic_DNA"/>
</dbReference>
<reference evidence="4 5" key="1">
    <citation type="submission" date="2020-08" db="EMBL/GenBank/DDBJ databases">
        <title>Genome sequence of Nocardioides mesophilus KACC 16243T.</title>
        <authorList>
            <person name="Hyun D.-W."/>
            <person name="Bae J.-W."/>
        </authorList>
    </citation>
    <scope>NUCLEOTIDE SEQUENCE [LARGE SCALE GENOMIC DNA]</scope>
    <source>
        <strain evidence="4 5">KACC 16243</strain>
    </source>
</reference>
<dbReference type="Pfam" id="PF01575">
    <property type="entry name" value="MaoC_dehydratas"/>
    <property type="match status" value="1"/>
</dbReference>
<dbReference type="InterPro" id="IPR039569">
    <property type="entry name" value="FAS1-like_DH_region"/>
</dbReference>
<evidence type="ECO:0000259" key="3">
    <source>
        <dbReference type="Pfam" id="PF13452"/>
    </source>
</evidence>
<dbReference type="Pfam" id="PF13452">
    <property type="entry name" value="FAS1_DH_region"/>
    <property type="match status" value="1"/>
</dbReference>
<protein>
    <submittedName>
        <fullName evidence="4">MaoC family dehydratase N-terminal domain-containing protein</fullName>
    </submittedName>
</protein>
<dbReference type="PANTHER" id="PTHR43841">
    <property type="entry name" value="3-HYDROXYACYL-THIOESTER DEHYDRATASE HTDX-RELATED"/>
    <property type="match status" value="1"/>
</dbReference>
<feature type="domain" description="FAS1-like dehydratase" evidence="3">
    <location>
        <begin position="55"/>
        <end position="146"/>
    </location>
</feature>
<evidence type="ECO:0000259" key="2">
    <source>
        <dbReference type="Pfam" id="PF01575"/>
    </source>
</evidence>
<dbReference type="Proteomes" id="UP000515947">
    <property type="component" value="Chromosome"/>
</dbReference>
<feature type="domain" description="MaoC-like" evidence="2">
    <location>
        <begin position="187"/>
        <end position="254"/>
    </location>
</feature>
<dbReference type="KEGG" id="nmes:H9L09_21380"/>
<gene>
    <name evidence="4" type="ORF">H9L09_21380</name>
</gene>
<proteinExistence type="inferred from homology"/>
<comment type="similarity">
    <text evidence="1">Belongs to the enoyl-CoA hydratase/isomerase family.</text>
</comment>
<dbReference type="InterPro" id="IPR002539">
    <property type="entry name" value="MaoC-like_dom"/>
</dbReference>
<dbReference type="RefSeq" id="WP_187578772.1">
    <property type="nucleotide sequence ID" value="NZ_CP060713.1"/>
</dbReference>
<organism evidence="4 5">
    <name type="scientific">Nocardioides mesophilus</name>
    <dbReference type="NCBI Taxonomy" id="433659"/>
    <lineage>
        <taxon>Bacteria</taxon>
        <taxon>Bacillati</taxon>
        <taxon>Actinomycetota</taxon>
        <taxon>Actinomycetes</taxon>
        <taxon>Propionibacteriales</taxon>
        <taxon>Nocardioidaceae</taxon>
        <taxon>Nocardioides</taxon>
    </lineage>
</organism>